<evidence type="ECO:0000313" key="10">
    <source>
        <dbReference type="Proteomes" id="UP000198304"/>
    </source>
</evidence>
<evidence type="ECO:0000256" key="6">
    <source>
        <dbReference type="ARBA" id="ARBA00022833"/>
    </source>
</evidence>
<dbReference type="EMBL" id="FZOJ01000023">
    <property type="protein sequence ID" value="SNS84443.1"/>
    <property type="molecule type" value="Genomic_DNA"/>
</dbReference>
<dbReference type="PROSITE" id="PS00758">
    <property type="entry name" value="ARGE_DAPE_CPG2_1"/>
    <property type="match status" value="1"/>
</dbReference>
<dbReference type="GO" id="GO:0008777">
    <property type="term" value="F:acetylornithine deacetylase activity"/>
    <property type="evidence" value="ECO:0007669"/>
    <property type="project" value="TreeGrafter"/>
</dbReference>
<comment type="similarity">
    <text evidence="2">Belongs to the peptidase M20A family.</text>
</comment>
<dbReference type="Gene3D" id="3.30.70.360">
    <property type="match status" value="2"/>
</dbReference>
<name>A0A239HUM9_9FIRM</name>
<dbReference type="CDD" id="cd03888">
    <property type="entry name" value="M20_PepV"/>
    <property type="match status" value="1"/>
</dbReference>
<keyword evidence="5" id="KW-0378">Hydrolase</keyword>
<sequence>MEKINQFIDRYRDDLIKKTQEVVKIPSVEGKCQPGKPFGEEVHAALEYVLTVAQEMGFATKNLDGYAGYAEMGEGNETIAILGHLDVVPEGEGWTYPPYGAEIHNGKIFGRGTIDDKGPIIAALYAMKALKESQLPIHKKIRIIFGTNEETGMKDMEYYLSKEKNPDIGFTPDGDFPVIYGEKGIQIFSLQQKFSNDCFCVNPINIKSIKGGTRPNVVPEQCTAILQVVDGYKPKLEKQLDDFTNKNSCKIMMQQEENEVVLVSQGISAHGSTPEKGHNAISQLLVFLGGLEDCNYGVFSFIQVYSKKIGMEYNGESIGCGFEDDISGKLIFNVGVIEADENQADIKINIRYPITSNGKDVLDGITKSLEGADIDLILHEDSKPLYVSKDHMLIQSLMKIYKEETDDYDAEPITIGGGTYARTMENIVAFGPLFPGDEETAHQKDEYISIENLIKITRIYGKVLYELAK</sequence>
<evidence type="ECO:0000256" key="5">
    <source>
        <dbReference type="ARBA" id="ARBA00022801"/>
    </source>
</evidence>
<dbReference type="InterPro" id="IPR010964">
    <property type="entry name" value="M20A_pepV-rel"/>
</dbReference>
<evidence type="ECO:0000256" key="7">
    <source>
        <dbReference type="ARBA" id="ARBA00022997"/>
    </source>
</evidence>
<dbReference type="Pfam" id="PF01546">
    <property type="entry name" value="Peptidase_M20"/>
    <property type="match status" value="1"/>
</dbReference>
<dbReference type="GO" id="GO:0006508">
    <property type="term" value="P:proteolysis"/>
    <property type="evidence" value="ECO:0007669"/>
    <property type="project" value="UniProtKB-KW"/>
</dbReference>
<reference evidence="9 10" key="1">
    <citation type="submission" date="2017-06" db="EMBL/GenBank/DDBJ databases">
        <authorList>
            <person name="Kim H.J."/>
            <person name="Triplett B.A."/>
        </authorList>
    </citation>
    <scope>NUCLEOTIDE SEQUENCE [LARGE SCALE GENOMIC DNA]</scope>
    <source>
        <strain evidence="9 10">SCA</strain>
    </source>
</reference>
<keyword evidence="6" id="KW-0862">Zinc</keyword>
<evidence type="ECO:0000256" key="8">
    <source>
        <dbReference type="ARBA" id="ARBA00023049"/>
    </source>
</evidence>
<dbReference type="InterPro" id="IPR001261">
    <property type="entry name" value="ArgE/DapE_CS"/>
</dbReference>
<gene>
    <name evidence="9" type="ORF">SAMN05446037_102368</name>
</gene>
<dbReference type="InterPro" id="IPR002933">
    <property type="entry name" value="Peptidase_M20"/>
</dbReference>
<dbReference type="GO" id="GO:0008237">
    <property type="term" value="F:metallopeptidase activity"/>
    <property type="evidence" value="ECO:0007669"/>
    <property type="project" value="UniProtKB-KW"/>
</dbReference>
<dbReference type="NCBIfam" id="TIGR01887">
    <property type="entry name" value="dipeptidaselike"/>
    <property type="match status" value="1"/>
</dbReference>
<proteinExistence type="inferred from homology"/>
<dbReference type="PROSITE" id="PS00759">
    <property type="entry name" value="ARGE_DAPE_CPG2_2"/>
    <property type="match status" value="1"/>
</dbReference>
<dbReference type="AlphaFoldDB" id="A0A239HUM9"/>
<dbReference type="Proteomes" id="UP000198304">
    <property type="component" value="Unassembled WGS sequence"/>
</dbReference>
<dbReference type="GO" id="GO:0016805">
    <property type="term" value="F:dipeptidase activity"/>
    <property type="evidence" value="ECO:0007669"/>
    <property type="project" value="UniProtKB-KW"/>
</dbReference>
<dbReference type="InterPro" id="IPR036264">
    <property type="entry name" value="Bact_exopeptidase_dim_dom"/>
</dbReference>
<dbReference type="NCBIfam" id="NF005591">
    <property type="entry name" value="PRK07318.1"/>
    <property type="match status" value="1"/>
</dbReference>
<keyword evidence="3" id="KW-0645">Protease</keyword>
<dbReference type="RefSeq" id="WP_089284339.1">
    <property type="nucleotide sequence ID" value="NZ_FZOJ01000023.1"/>
</dbReference>
<keyword evidence="8" id="KW-0482">Metalloprotease</keyword>
<dbReference type="PANTHER" id="PTHR43808">
    <property type="entry name" value="ACETYLORNITHINE DEACETYLASE"/>
    <property type="match status" value="1"/>
</dbReference>
<evidence type="ECO:0000256" key="2">
    <source>
        <dbReference type="ARBA" id="ARBA00006247"/>
    </source>
</evidence>
<dbReference type="SUPFAM" id="SSF53187">
    <property type="entry name" value="Zn-dependent exopeptidases"/>
    <property type="match status" value="1"/>
</dbReference>
<evidence type="ECO:0000256" key="4">
    <source>
        <dbReference type="ARBA" id="ARBA00022723"/>
    </source>
</evidence>
<dbReference type="InterPro" id="IPR050072">
    <property type="entry name" value="Peptidase_M20A"/>
</dbReference>
<dbReference type="PANTHER" id="PTHR43808:SF31">
    <property type="entry name" value="N-ACETYL-L-CITRULLINE DEACETYLASE"/>
    <property type="match status" value="1"/>
</dbReference>
<evidence type="ECO:0000256" key="1">
    <source>
        <dbReference type="ARBA" id="ARBA00001947"/>
    </source>
</evidence>
<protein>
    <submittedName>
        <fullName evidence="9">Succinyl-diaminopimelate desuccinylase</fullName>
    </submittedName>
</protein>
<organism evidence="9 10">
    <name type="scientific">Anaerovirgula multivorans</name>
    <dbReference type="NCBI Taxonomy" id="312168"/>
    <lineage>
        <taxon>Bacteria</taxon>
        <taxon>Bacillati</taxon>
        <taxon>Bacillota</taxon>
        <taxon>Clostridia</taxon>
        <taxon>Peptostreptococcales</taxon>
        <taxon>Natronincolaceae</taxon>
        <taxon>Anaerovirgula</taxon>
    </lineage>
</organism>
<accession>A0A239HUM9</accession>
<dbReference type="SUPFAM" id="SSF55031">
    <property type="entry name" value="Bacterial exopeptidase dimerisation domain"/>
    <property type="match status" value="1"/>
</dbReference>
<dbReference type="Gene3D" id="3.40.630.10">
    <property type="entry name" value="Zn peptidases"/>
    <property type="match status" value="1"/>
</dbReference>
<evidence type="ECO:0000256" key="3">
    <source>
        <dbReference type="ARBA" id="ARBA00022670"/>
    </source>
</evidence>
<evidence type="ECO:0000313" key="9">
    <source>
        <dbReference type="EMBL" id="SNS84443.1"/>
    </source>
</evidence>
<comment type="cofactor">
    <cofactor evidence="1">
        <name>Zn(2+)</name>
        <dbReference type="ChEBI" id="CHEBI:29105"/>
    </cofactor>
</comment>
<keyword evidence="10" id="KW-1185">Reference proteome</keyword>
<dbReference type="GO" id="GO:0008270">
    <property type="term" value="F:zinc ion binding"/>
    <property type="evidence" value="ECO:0007669"/>
    <property type="project" value="InterPro"/>
</dbReference>
<dbReference type="OrthoDB" id="9761532at2"/>
<dbReference type="GO" id="GO:0006526">
    <property type="term" value="P:L-arginine biosynthetic process"/>
    <property type="evidence" value="ECO:0007669"/>
    <property type="project" value="TreeGrafter"/>
</dbReference>
<keyword evidence="7" id="KW-0224">Dipeptidase</keyword>
<keyword evidence="4" id="KW-0479">Metal-binding</keyword>